<dbReference type="InterPro" id="IPR003870">
    <property type="entry name" value="DUF222"/>
</dbReference>
<dbReference type="CDD" id="cd00085">
    <property type="entry name" value="HNHc"/>
    <property type="match status" value="1"/>
</dbReference>
<evidence type="ECO:0000313" key="4">
    <source>
        <dbReference type="Proteomes" id="UP000008366"/>
    </source>
</evidence>
<dbReference type="RefSeq" id="WP_006594698.1">
    <property type="nucleotide sequence ID" value="NZ_BAHD01000107.1"/>
</dbReference>
<dbReference type="eggNOG" id="COG1403">
    <property type="taxonomic scope" value="Bacteria"/>
</dbReference>
<keyword evidence="4" id="KW-1185">Reference proteome</keyword>
<sequence>MNLTAADLVNWLDAGSGTLLSEAADLTRLRSDDLAGLAAGAAKIVNAARAFQAAVVMEARQRGVIAASDNPKTSAWVEQSCRDGEVPLAPAQARGLDEVSRTCSTPDVARLKDAVVAGECTVESAAIIASTYRRLSPKVDVRGWDTVLDQLIGWLGEGATRKEIAEFEDVLLSQYGTQTTLEDEHEQKRANRTMSALSLNSKTGMFESKIVMDPVNEAVFSAALHALSKPHVDPDTGEHDPRTPGTRRLDALVTMATHATNPDKTVRGSGAAARIIVTIPLADLVGGIRKTSLAEQLGLFPTDGEPTGGDDLGVPHACGEGSCCGEASDSAANGTRAGVLGSGVLGHDTIRSSIAGCGTTRYGQVLSPADVRMLACDAQIIPAVLGTRSELLDLGHAHRLAKPGLVTALELRDKTCTYPGCRIPAAWTDKHHIKHWANGGPTTRGNMCCLCRHHHTVVHRHGHIATVTPYGVTWTRADGTPIGNQPRPDDDGGNGSKSCDVPGHDRHTTDERDGHRLTGGGSGRDGSGRDAAGGDDETGSRGSEPLPAALLLERRALPSEQFTFVT</sequence>
<dbReference type="Pfam" id="PF02720">
    <property type="entry name" value="DUF222"/>
    <property type="match status" value="1"/>
</dbReference>
<name>K6WWF2_9MICO</name>
<dbReference type="Proteomes" id="UP000008366">
    <property type="component" value="Unassembled WGS sequence"/>
</dbReference>
<organism evidence="3 4">
    <name type="scientific">Kineosphaera limosa NBRC 100340</name>
    <dbReference type="NCBI Taxonomy" id="1184609"/>
    <lineage>
        <taxon>Bacteria</taxon>
        <taxon>Bacillati</taxon>
        <taxon>Actinomycetota</taxon>
        <taxon>Actinomycetes</taxon>
        <taxon>Micrococcales</taxon>
        <taxon>Dermatophilaceae</taxon>
        <taxon>Kineosphaera</taxon>
    </lineage>
</organism>
<dbReference type="EMBL" id="BAHD01000107">
    <property type="protein sequence ID" value="GAB98166.1"/>
    <property type="molecule type" value="Genomic_DNA"/>
</dbReference>
<dbReference type="SMART" id="SM00507">
    <property type="entry name" value="HNHc"/>
    <property type="match status" value="1"/>
</dbReference>
<evidence type="ECO:0000256" key="1">
    <source>
        <dbReference type="SAM" id="MobiDB-lite"/>
    </source>
</evidence>
<comment type="caution">
    <text evidence="3">The sequence shown here is derived from an EMBL/GenBank/DDBJ whole genome shotgun (WGS) entry which is preliminary data.</text>
</comment>
<evidence type="ECO:0000313" key="3">
    <source>
        <dbReference type="EMBL" id="GAB98166.1"/>
    </source>
</evidence>
<proteinExistence type="predicted"/>
<protein>
    <recommendedName>
        <fullName evidence="2">HNH nuclease domain-containing protein</fullName>
    </recommendedName>
</protein>
<evidence type="ECO:0000259" key="2">
    <source>
        <dbReference type="SMART" id="SM00507"/>
    </source>
</evidence>
<feature type="domain" description="HNH nuclease" evidence="2">
    <location>
        <begin position="404"/>
        <end position="456"/>
    </location>
</feature>
<reference evidence="3 4" key="1">
    <citation type="submission" date="2012-08" db="EMBL/GenBank/DDBJ databases">
        <title>Whole genome shotgun sequence of Kineosphaera limosa NBRC 100340.</title>
        <authorList>
            <person name="Yoshida I."/>
            <person name="Isaki S."/>
            <person name="Hosoyama A."/>
            <person name="Tsuchikane K."/>
            <person name="Katsumata H."/>
            <person name="Ando Y."/>
            <person name="Ohji S."/>
            <person name="Hamada M."/>
            <person name="Tamura T."/>
            <person name="Yamazoe A."/>
            <person name="Yamazaki S."/>
            <person name="Fujita N."/>
        </authorList>
    </citation>
    <scope>NUCLEOTIDE SEQUENCE [LARGE SCALE GENOMIC DNA]</scope>
    <source>
        <strain evidence="3 4">NBRC 100340</strain>
    </source>
</reference>
<dbReference type="InterPro" id="IPR003615">
    <property type="entry name" value="HNH_nuc"/>
</dbReference>
<dbReference type="Gene3D" id="1.10.30.50">
    <property type="match status" value="1"/>
</dbReference>
<dbReference type="STRING" id="1184609.KILIM_107_00110"/>
<dbReference type="AlphaFoldDB" id="K6WWF2"/>
<accession>K6WWF2</accession>
<feature type="compositionally biased region" description="Basic and acidic residues" evidence="1">
    <location>
        <begin position="502"/>
        <end position="516"/>
    </location>
</feature>
<dbReference type="OrthoDB" id="4857724at2"/>
<gene>
    <name evidence="3" type="ORF">KILIM_107_00110</name>
</gene>
<feature type="region of interest" description="Disordered" evidence="1">
    <location>
        <begin position="477"/>
        <end position="566"/>
    </location>
</feature>